<evidence type="ECO:0000313" key="1">
    <source>
        <dbReference type="EMBL" id="TCF58234.1"/>
    </source>
</evidence>
<dbReference type="RefSeq" id="WP_131204039.1">
    <property type="nucleotide sequence ID" value="NZ_SHPU01000029.1"/>
</dbReference>
<comment type="caution">
    <text evidence="1">The sequence shown here is derived from an EMBL/GenBank/DDBJ whole genome shotgun (WGS) entry which is preliminary data.</text>
</comment>
<accession>A0A4R0V5T9</accession>
<dbReference type="Proteomes" id="UP000292478">
    <property type="component" value="Unassembled WGS sequence"/>
</dbReference>
<reference evidence="1 2" key="1">
    <citation type="journal article" date="2018" name="Sci. Rep.">
        <title>Genomic diversity and distribution of Bifidobacterium longum subsp. longum across the human lifespan.</title>
        <authorList>
            <person name="Odamaki T."/>
            <person name="Bottacini F."/>
            <person name="Kato K."/>
            <person name="Mitsuyama E."/>
            <person name="Yoshida K."/>
            <person name="Horigome A."/>
            <person name="Xiao J.Z."/>
            <person name="van Sinderen D."/>
        </authorList>
    </citation>
    <scope>NUCLEOTIDE SEQUENCE [LARGE SCALE GENOMIC DNA]</scope>
    <source>
        <strain evidence="1 2">MCC10113</strain>
    </source>
</reference>
<gene>
    <name evidence="1" type="ORF">MCC10113_1042</name>
</gene>
<protein>
    <submittedName>
        <fullName evidence="1">Uncharacterized protein</fullName>
    </submittedName>
</protein>
<organism evidence="1 2">
    <name type="scientific">Bifidobacterium longum subsp. longum</name>
    <dbReference type="NCBI Taxonomy" id="1679"/>
    <lineage>
        <taxon>Bacteria</taxon>
        <taxon>Bacillati</taxon>
        <taxon>Actinomycetota</taxon>
        <taxon>Actinomycetes</taxon>
        <taxon>Bifidobacteriales</taxon>
        <taxon>Bifidobacteriaceae</taxon>
        <taxon>Bifidobacterium</taxon>
    </lineage>
</organism>
<evidence type="ECO:0000313" key="2">
    <source>
        <dbReference type="Proteomes" id="UP000292478"/>
    </source>
</evidence>
<dbReference type="AlphaFoldDB" id="A0A4R0V5T9"/>
<name>A0A4R0V5T9_BIFLL</name>
<sequence>MNTSNRSPAVNETKNEAPEIYSGKVGVEIVPDMRKLRSFAKDFIALVDSYWPETPGGVDEREQASQASWKTPCRNVRLMMDRYESKNHVQD</sequence>
<proteinExistence type="predicted"/>
<dbReference type="EMBL" id="SHTC01000015">
    <property type="protein sequence ID" value="TCF58234.1"/>
    <property type="molecule type" value="Genomic_DNA"/>
</dbReference>